<dbReference type="PANTHER" id="PTHR32322:SF2">
    <property type="entry name" value="EAMA DOMAIN-CONTAINING PROTEIN"/>
    <property type="match status" value="1"/>
</dbReference>
<dbReference type="Pfam" id="PF00892">
    <property type="entry name" value="EamA"/>
    <property type="match status" value="2"/>
</dbReference>
<dbReference type="PANTHER" id="PTHR32322">
    <property type="entry name" value="INNER MEMBRANE TRANSPORTER"/>
    <property type="match status" value="1"/>
</dbReference>
<protein>
    <submittedName>
        <fullName evidence="8">EamA/RhaT family transporter</fullName>
    </submittedName>
</protein>
<feature type="transmembrane region" description="Helical" evidence="6">
    <location>
        <begin position="77"/>
        <end position="97"/>
    </location>
</feature>
<keyword evidence="4 6" id="KW-1133">Transmembrane helix</keyword>
<dbReference type="EMBL" id="QMIE01000025">
    <property type="protein sequence ID" value="TVM14351.1"/>
    <property type="molecule type" value="Genomic_DNA"/>
</dbReference>
<feature type="transmembrane region" description="Helical" evidence="6">
    <location>
        <begin position="283"/>
        <end position="302"/>
    </location>
</feature>
<comment type="caution">
    <text evidence="8">The sequence shown here is derived from an EMBL/GenBank/DDBJ whole genome shotgun (WGS) entry which is preliminary data.</text>
</comment>
<feature type="transmembrane region" description="Helical" evidence="6">
    <location>
        <begin position="12"/>
        <end position="34"/>
    </location>
</feature>
<evidence type="ECO:0000256" key="5">
    <source>
        <dbReference type="ARBA" id="ARBA00023136"/>
    </source>
</evidence>
<feature type="transmembrane region" description="Helical" evidence="6">
    <location>
        <begin position="40"/>
        <end position="61"/>
    </location>
</feature>
<feature type="transmembrane region" description="Helical" evidence="6">
    <location>
        <begin position="103"/>
        <end position="124"/>
    </location>
</feature>
<gene>
    <name evidence="8" type="ORF">DPQ33_17530</name>
</gene>
<evidence type="ECO:0000313" key="8">
    <source>
        <dbReference type="EMBL" id="TVM14351.1"/>
    </source>
</evidence>
<feature type="transmembrane region" description="Helical" evidence="6">
    <location>
        <begin position="133"/>
        <end position="153"/>
    </location>
</feature>
<dbReference type="InterPro" id="IPR000620">
    <property type="entry name" value="EamA_dom"/>
</dbReference>
<name>A0A7M3MAV6_9BACT</name>
<sequence length="316" mass="32856">MSGHFTPGNRWFAYGNLAAAMVIVGSSVVVGKIMVTQLPVFLASALRFAIALAVLVPLMYLREGHALPRLSGRNWRILGLQSLFGSFLFTTFLLYGLGSTSPAAAGIITSTTPAWIGLIAWLAMGERPLRRGVAGIACALCGVLLINLAAPAADGPGSGAVSLAGNLLVIAAVICESLFLLMRKGVDQPLSALAASTAISAFGFAWFLPAGIVQAVGFDFAAIGPAAWFSVLYYGLVVTIVAYLCWFAGIMQVDAATAGVFTGLMPVSAVALSMLVLEEPLTLPKAVGCGLALAGIMLISFARRSVQHASCFETNR</sequence>
<feature type="transmembrane region" description="Helical" evidence="6">
    <location>
        <begin position="255"/>
        <end position="277"/>
    </location>
</feature>
<evidence type="ECO:0000256" key="4">
    <source>
        <dbReference type="ARBA" id="ARBA00022989"/>
    </source>
</evidence>
<dbReference type="InterPro" id="IPR050638">
    <property type="entry name" value="AA-Vitamin_Transporters"/>
</dbReference>
<dbReference type="OrthoDB" id="9799821at2"/>
<feature type="domain" description="EamA" evidence="7">
    <location>
        <begin position="165"/>
        <end position="300"/>
    </location>
</feature>
<feature type="transmembrane region" description="Helical" evidence="6">
    <location>
        <begin position="193"/>
        <end position="215"/>
    </location>
</feature>
<dbReference type="SUPFAM" id="SSF103481">
    <property type="entry name" value="Multidrug resistance efflux transporter EmrE"/>
    <property type="match status" value="2"/>
</dbReference>
<dbReference type="AlphaFoldDB" id="A0A7M3MAV6"/>
<feature type="transmembrane region" description="Helical" evidence="6">
    <location>
        <begin position="227"/>
        <end position="248"/>
    </location>
</feature>
<dbReference type="RefSeq" id="WP_144304522.1">
    <property type="nucleotide sequence ID" value="NZ_QMIE01000025.1"/>
</dbReference>
<evidence type="ECO:0000256" key="3">
    <source>
        <dbReference type="ARBA" id="ARBA00022692"/>
    </source>
</evidence>
<keyword evidence="5 6" id="KW-0472">Membrane</keyword>
<evidence type="ECO:0000259" key="7">
    <source>
        <dbReference type="Pfam" id="PF00892"/>
    </source>
</evidence>
<keyword evidence="9" id="KW-1185">Reference proteome</keyword>
<dbReference type="InterPro" id="IPR037185">
    <property type="entry name" value="EmrE-like"/>
</dbReference>
<comment type="subcellular location">
    <subcellularLocation>
        <location evidence="1">Membrane</location>
        <topology evidence="1">Multi-pass membrane protein</topology>
    </subcellularLocation>
</comment>
<accession>A0A7M3MAV6</accession>
<dbReference type="GO" id="GO:0016020">
    <property type="term" value="C:membrane"/>
    <property type="evidence" value="ECO:0007669"/>
    <property type="project" value="UniProtKB-SubCell"/>
</dbReference>
<keyword evidence="3 6" id="KW-0812">Transmembrane</keyword>
<evidence type="ECO:0000256" key="1">
    <source>
        <dbReference type="ARBA" id="ARBA00004141"/>
    </source>
</evidence>
<proteinExistence type="inferred from homology"/>
<feature type="transmembrane region" description="Helical" evidence="6">
    <location>
        <begin position="159"/>
        <end position="181"/>
    </location>
</feature>
<reference evidence="8 9" key="1">
    <citation type="submission" date="2018-06" db="EMBL/GenBank/DDBJ databases">
        <title>Complete genome of Desulfovibrio indonesiensis P37SLT.</title>
        <authorList>
            <person name="Crispim J.S."/>
            <person name="Vidigal P.M.P."/>
            <person name="Silva L.C.F."/>
            <person name="Laguardia C.N."/>
            <person name="Araujo L.C."/>
            <person name="Dias R.S."/>
            <person name="Sousa M.P."/>
            <person name="Paula S.O."/>
            <person name="Silva C."/>
        </authorList>
    </citation>
    <scope>NUCLEOTIDE SEQUENCE [LARGE SCALE GENOMIC DNA]</scope>
    <source>
        <strain evidence="8 9">P37SLT</strain>
    </source>
</reference>
<comment type="similarity">
    <text evidence="2">Belongs to the EamA transporter family.</text>
</comment>
<feature type="domain" description="EamA" evidence="7">
    <location>
        <begin position="17"/>
        <end position="147"/>
    </location>
</feature>
<evidence type="ECO:0000256" key="2">
    <source>
        <dbReference type="ARBA" id="ARBA00007362"/>
    </source>
</evidence>
<organism evidence="8 9">
    <name type="scientific">Oceanidesulfovibrio indonesiensis</name>
    <dbReference type="NCBI Taxonomy" id="54767"/>
    <lineage>
        <taxon>Bacteria</taxon>
        <taxon>Pseudomonadati</taxon>
        <taxon>Thermodesulfobacteriota</taxon>
        <taxon>Desulfovibrionia</taxon>
        <taxon>Desulfovibrionales</taxon>
        <taxon>Desulfovibrionaceae</taxon>
        <taxon>Oceanidesulfovibrio</taxon>
    </lineage>
</organism>
<dbReference type="Gene3D" id="1.10.3730.20">
    <property type="match status" value="1"/>
</dbReference>
<evidence type="ECO:0000256" key="6">
    <source>
        <dbReference type="SAM" id="Phobius"/>
    </source>
</evidence>
<dbReference type="Proteomes" id="UP000448292">
    <property type="component" value="Unassembled WGS sequence"/>
</dbReference>
<evidence type="ECO:0000313" key="9">
    <source>
        <dbReference type="Proteomes" id="UP000448292"/>
    </source>
</evidence>